<dbReference type="Pfam" id="PF23598">
    <property type="entry name" value="LRR_14"/>
    <property type="match status" value="1"/>
</dbReference>
<evidence type="ECO:0000256" key="15">
    <source>
        <dbReference type="ARBA" id="ARBA00048679"/>
    </source>
</evidence>
<evidence type="ECO:0000313" key="20">
    <source>
        <dbReference type="EMBL" id="KAG8046036.1"/>
    </source>
</evidence>
<comment type="similarity">
    <text evidence="2">Belongs to the RLP family.</text>
</comment>
<feature type="domain" description="Leucine-rich repeat-containing N-terminal plant-type" evidence="18">
    <location>
        <begin position="43"/>
        <end position="85"/>
    </location>
</feature>
<dbReference type="FunFam" id="3.80.10.10:FF:000095">
    <property type="entry name" value="LRR receptor-like serine/threonine-protein kinase GSO1"/>
    <property type="match status" value="2"/>
</dbReference>
<comment type="catalytic activity">
    <reaction evidence="15">
        <text>L-seryl-[protein] + ATP = O-phospho-L-seryl-[protein] + ADP + H(+)</text>
        <dbReference type="Rhea" id="RHEA:17989"/>
        <dbReference type="Rhea" id="RHEA-COMP:9863"/>
        <dbReference type="Rhea" id="RHEA-COMP:11604"/>
        <dbReference type="ChEBI" id="CHEBI:15378"/>
        <dbReference type="ChEBI" id="CHEBI:29999"/>
        <dbReference type="ChEBI" id="CHEBI:30616"/>
        <dbReference type="ChEBI" id="CHEBI:83421"/>
        <dbReference type="ChEBI" id="CHEBI:456216"/>
        <dbReference type="EC" id="2.7.11.1"/>
    </reaction>
</comment>
<keyword evidence="9" id="KW-0677">Repeat</keyword>
<dbReference type="InterPro" id="IPR013210">
    <property type="entry name" value="LRR_N_plant-typ"/>
</dbReference>
<evidence type="ECO:0000256" key="7">
    <source>
        <dbReference type="ARBA" id="ARBA00022692"/>
    </source>
</evidence>
<dbReference type="PROSITE" id="PS51450">
    <property type="entry name" value="LRR"/>
    <property type="match status" value="1"/>
</dbReference>
<evidence type="ECO:0000256" key="5">
    <source>
        <dbReference type="ARBA" id="ARBA00022527"/>
    </source>
</evidence>
<comment type="catalytic activity">
    <reaction evidence="14">
        <text>L-threonyl-[protein] + ATP = O-phospho-L-threonyl-[protein] + ADP + H(+)</text>
        <dbReference type="Rhea" id="RHEA:46608"/>
        <dbReference type="Rhea" id="RHEA-COMP:11060"/>
        <dbReference type="Rhea" id="RHEA-COMP:11605"/>
        <dbReference type="ChEBI" id="CHEBI:15378"/>
        <dbReference type="ChEBI" id="CHEBI:30013"/>
        <dbReference type="ChEBI" id="CHEBI:30616"/>
        <dbReference type="ChEBI" id="CHEBI:61977"/>
        <dbReference type="ChEBI" id="CHEBI:456216"/>
        <dbReference type="EC" id="2.7.11.1"/>
    </reaction>
</comment>
<reference evidence="20" key="1">
    <citation type="journal article" date="2021" name="bioRxiv">
        <title>Whole Genome Assembly and Annotation of Northern Wild Rice, Zizania palustris L., Supports a Whole Genome Duplication in the Zizania Genus.</title>
        <authorList>
            <person name="Haas M."/>
            <person name="Kono T."/>
            <person name="Macchietto M."/>
            <person name="Millas R."/>
            <person name="McGilp L."/>
            <person name="Shao M."/>
            <person name="Duquette J."/>
            <person name="Hirsch C.N."/>
            <person name="Kimball J."/>
        </authorList>
    </citation>
    <scope>NUCLEOTIDE SEQUENCE</scope>
    <source>
        <tissue evidence="20">Fresh leaf tissue</tissue>
    </source>
</reference>
<dbReference type="Pfam" id="PF13855">
    <property type="entry name" value="LRR_8"/>
    <property type="match status" value="1"/>
</dbReference>
<evidence type="ECO:0000256" key="16">
    <source>
        <dbReference type="SAM" id="Phobius"/>
    </source>
</evidence>
<feature type="signal peptide" evidence="17">
    <location>
        <begin position="1"/>
        <end position="34"/>
    </location>
</feature>
<evidence type="ECO:0000313" key="21">
    <source>
        <dbReference type="Proteomes" id="UP000729402"/>
    </source>
</evidence>
<dbReference type="PANTHER" id="PTHR48061:SF48">
    <property type="entry name" value="OS01G0162500 PROTEIN"/>
    <property type="match status" value="1"/>
</dbReference>
<keyword evidence="13" id="KW-0325">Glycoprotein</keyword>
<feature type="chain" id="PRO_5035276018" description="non-specific serine/threonine protein kinase" evidence="17">
    <location>
        <begin position="35"/>
        <end position="1004"/>
    </location>
</feature>
<evidence type="ECO:0000256" key="4">
    <source>
        <dbReference type="ARBA" id="ARBA00022475"/>
    </source>
</evidence>
<sequence>MWSSSSRSRRSGRHYYHLAPLLTVLHMVLQAAEAAVPPAPCIPDQASALLRLKRSFSTTAGDYSTAFRSWVAGTDCCRWDGVDCSGGDGLVTSLDLGGHHLQAGRVDPALFRLTSLRHLNLSSNNFSMSLLPVNGFEQLTQLTHLDLSDTNIAGKVPASIGNLVNLVYLDLSTSFYIIEYDDENSEMQYTSDEFWQLSAPNMETLLANLTNLEELHMGMVDMSGNGDRWCDNIAKSTRKLQVLRLPWCSLSGPICTSLAAMQSLNTIELHYNHLSGSVPEFLASLPNLTVLHLKVNKFQGWFPPIIFQHNKLRTINLAMNPGLSGNLPNFSHDSSLENLFVSYTNFTGTIPSSISNLKSLRKLDLGARGFSGMLPSSLGTLHNLDLLQVSGLKLVGSMPSWITNLTSLTVLQFSNCGLSGQVPSFIGNLQELSKLALHNCNFSGELPPQILNLTRLQTLLLYSNNFVGTVELASFSKLKNLSSLNLSNNKLVLVESENSSSLVPFPKIEFLRLASCSISTFPSILRHLHEITSLDLSNNQIQGAIPPWAWETWKGSYFFLLNISHNNFTSLGPDPLLPLHIEYFDLSFNSIEGGIPIPQEGSSTLDYSNNQFSFMPLHNSTYLGETLVFKASKNKISGHIPPSICTTVRRLQVIDLSYNNLSGPIPSCLMEDLSALQVLSLKANKLVGKLPDSIKKGCALQLLDLSGNSIEGKIPRSLVSCTDLEVLDIGSNQIGDTFPCWMSKLPKLQVLVLRSNNFTGEIMYTSNTADRNSCEFNKLRIADMASNNFNGTLPEEWFKMLKSMMVQSDNETLVMENQYYHGQTYQFTAAVTLKGYSRPISNTLGALVLIDVSNNAFHGTIPKTIGELVLLHGLNMSHNSLTGPIPTEFGKLNELESLDLSSNELSGEVPEELASLNFLSTLNLSYNMLDGRIPDSYQFSTFSDSSFLGNTGLCGTPLSKQCDNPEESILMAYDSEESVDVLLFFFTALGFGLSFAITILCVCR</sequence>
<keyword evidence="11 16" id="KW-1133">Transmembrane helix</keyword>
<keyword evidence="4" id="KW-1003">Cell membrane</keyword>
<dbReference type="InterPro" id="IPR055414">
    <property type="entry name" value="LRR_R13L4/SHOC2-like"/>
</dbReference>
<reference evidence="20" key="2">
    <citation type="submission" date="2021-02" db="EMBL/GenBank/DDBJ databases">
        <authorList>
            <person name="Kimball J.A."/>
            <person name="Haas M.W."/>
            <person name="Macchietto M."/>
            <person name="Kono T."/>
            <person name="Duquette J."/>
            <person name="Shao M."/>
        </authorList>
    </citation>
    <scope>NUCLEOTIDE SEQUENCE</scope>
    <source>
        <tissue evidence="20">Fresh leaf tissue</tissue>
    </source>
</reference>
<keyword evidence="6" id="KW-0433">Leucine-rich repeat</keyword>
<dbReference type="GO" id="GO:0005886">
    <property type="term" value="C:plasma membrane"/>
    <property type="evidence" value="ECO:0007669"/>
    <property type="project" value="UniProtKB-SubCell"/>
</dbReference>
<evidence type="ECO:0000256" key="17">
    <source>
        <dbReference type="SAM" id="SignalP"/>
    </source>
</evidence>
<dbReference type="PANTHER" id="PTHR48061">
    <property type="entry name" value="LEUCINE-RICH REPEAT RECEPTOR PROTEIN KINASE EMS1-LIKE-RELATED"/>
    <property type="match status" value="1"/>
</dbReference>
<keyword evidence="10" id="KW-0808">Transferase</keyword>
<dbReference type="InterPro" id="IPR001611">
    <property type="entry name" value="Leu-rich_rpt"/>
</dbReference>
<feature type="domain" description="Disease resistance R13L4/SHOC-2-like LRR" evidence="19">
    <location>
        <begin position="109"/>
        <end position="299"/>
    </location>
</feature>
<protein>
    <recommendedName>
        <fullName evidence="3">non-specific serine/threonine protein kinase</fullName>
        <ecNumber evidence="3">2.7.11.1</ecNumber>
    </recommendedName>
</protein>
<dbReference type="GO" id="GO:0004674">
    <property type="term" value="F:protein serine/threonine kinase activity"/>
    <property type="evidence" value="ECO:0007669"/>
    <property type="project" value="UniProtKB-KW"/>
</dbReference>
<evidence type="ECO:0000256" key="6">
    <source>
        <dbReference type="ARBA" id="ARBA00022614"/>
    </source>
</evidence>
<keyword evidence="8 17" id="KW-0732">Signal</keyword>
<dbReference type="SMART" id="SM00369">
    <property type="entry name" value="LRR_TYP"/>
    <property type="match status" value="11"/>
</dbReference>
<evidence type="ECO:0000256" key="9">
    <source>
        <dbReference type="ARBA" id="ARBA00022737"/>
    </source>
</evidence>
<feature type="transmembrane region" description="Helical" evidence="16">
    <location>
        <begin position="981"/>
        <end position="1003"/>
    </location>
</feature>
<evidence type="ECO:0000259" key="19">
    <source>
        <dbReference type="Pfam" id="PF23598"/>
    </source>
</evidence>
<dbReference type="FunFam" id="3.80.10.10:FF:000041">
    <property type="entry name" value="LRR receptor-like serine/threonine-protein kinase ERECTA"/>
    <property type="match status" value="1"/>
</dbReference>
<dbReference type="Proteomes" id="UP000729402">
    <property type="component" value="Unassembled WGS sequence"/>
</dbReference>
<keyword evidence="12 16" id="KW-0472">Membrane</keyword>
<dbReference type="Pfam" id="PF08263">
    <property type="entry name" value="LRRNT_2"/>
    <property type="match status" value="1"/>
</dbReference>
<dbReference type="InterPro" id="IPR046956">
    <property type="entry name" value="RLP23-like"/>
</dbReference>
<evidence type="ECO:0000256" key="12">
    <source>
        <dbReference type="ARBA" id="ARBA00023136"/>
    </source>
</evidence>
<dbReference type="EMBL" id="JAAALK010000290">
    <property type="protein sequence ID" value="KAG8046036.1"/>
    <property type="molecule type" value="Genomic_DNA"/>
</dbReference>
<evidence type="ECO:0000256" key="13">
    <source>
        <dbReference type="ARBA" id="ARBA00023180"/>
    </source>
</evidence>
<evidence type="ECO:0000256" key="8">
    <source>
        <dbReference type="ARBA" id="ARBA00022729"/>
    </source>
</evidence>
<evidence type="ECO:0000256" key="10">
    <source>
        <dbReference type="ARBA" id="ARBA00022777"/>
    </source>
</evidence>
<keyword evidence="21" id="KW-1185">Reference proteome</keyword>
<evidence type="ECO:0000256" key="2">
    <source>
        <dbReference type="ARBA" id="ARBA00009592"/>
    </source>
</evidence>
<keyword evidence="7 16" id="KW-0812">Transmembrane</keyword>
<comment type="caution">
    <text evidence="20">The sequence shown here is derived from an EMBL/GenBank/DDBJ whole genome shotgun (WGS) entry which is preliminary data.</text>
</comment>
<keyword evidence="10" id="KW-0418">Kinase</keyword>
<proteinExistence type="inferred from homology"/>
<evidence type="ECO:0000256" key="11">
    <source>
        <dbReference type="ARBA" id="ARBA00022989"/>
    </source>
</evidence>
<dbReference type="EC" id="2.7.11.1" evidence="3"/>
<evidence type="ECO:0000256" key="3">
    <source>
        <dbReference type="ARBA" id="ARBA00012513"/>
    </source>
</evidence>
<name>A0A8J5V3Z7_ZIZPA</name>
<evidence type="ECO:0000256" key="1">
    <source>
        <dbReference type="ARBA" id="ARBA00004251"/>
    </source>
</evidence>
<keyword evidence="5" id="KW-0723">Serine/threonine-protein kinase</keyword>
<organism evidence="20 21">
    <name type="scientific">Zizania palustris</name>
    <name type="common">Northern wild rice</name>
    <dbReference type="NCBI Taxonomy" id="103762"/>
    <lineage>
        <taxon>Eukaryota</taxon>
        <taxon>Viridiplantae</taxon>
        <taxon>Streptophyta</taxon>
        <taxon>Embryophyta</taxon>
        <taxon>Tracheophyta</taxon>
        <taxon>Spermatophyta</taxon>
        <taxon>Magnoliopsida</taxon>
        <taxon>Liliopsida</taxon>
        <taxon>Poales</taxon>
        <taxon>Poaceae</taxon>
        <taxon>BOP clade</taxon>
        <taxon>Oryzoideae</taxon>
        <taxon>Oryzeae</taxon>
        <taxon>Zizaniinae</taxon>
        <taxon>Zizania</taxon>
    </lineage>
</organism>
<dbReference type="OrthoDB" id="442066at2759"/>
<accession>A0A8J5V3Z7</accession>
<gene>
    <name evidence="20" type="ORF">GUJ93_ZPchr0008g11455</name>
</gene>
<dbReference type="AlphaFoldDB" id="A0A8J5V3Z7"/>
<dbReference type="InterPro" id="IPR003591">
    <property type="entry name" value="Leu-rich_rpt_typical-subtyp"/>
</dbReference>
<evidence type="ECO:0000259" key="18">
    <source>
        <dbReference type="Pfam" id="PF08263"/>
    </source>
</evidence>
<dbReference type="Pfam" id="PF00560">
    <property type="entry name" value="LRR_1"/>
    <property type="match status" value="6"/>
</dbReference>
<evidence type="ECO:0000256" key="14">
    <source>
        <dbReference type="ARBA" id="ARBA00047899"/>
    </source>
</evidence>
<comment type="subcellular location">
    <subcellularLocation>
        <location evidence="1">Cell membrane</location>
        <topology evidence="1">Single-pass type I membrane protein</topology>
    </subcellularLocation>
</comment>